<dbReference type="InterPro" id="IPR004328">
    <property type="entry name" value="BRO1_dom"/>
</dbReference>
<dbReference type="RefSeq" id="XP_033576664.1">
    <property type="nucleotide sequence ID" value="XM_033722912.1"/>
</dbReference>
<feature type="compositionally biased region" description="Basic and acidic residues" evidence="2">
    <location>
        <begin position="827"/>
        <end position="838"/>
    </location>
</feature>
<reference evidence="6" key="3">
    <citation type="submission" date="2025-04" db="UniProtKB">
        <authorList>
            <consortium name="RefSeq"/>
        </authorList>
    </citation>
    <scope>IDENTIFICATION</scope>
    <source>
        <strain evidence="6">CBS 304.34</strain>
    </source>
</reference>
<organism evidence="4">
    <name type="scientific">Mytilinidion resinicola</name>
    <dbReference type="NCBI Taxonomy" id="574789"/>
    <lineage>
        <taxon>Eukaryota</taxon>
        <taxon>Fungi</taxon>
        <taxon>Dikarya</taxon>
        <taxon>Ascomycota</taxon>
        <taxon>Pezizomycotina</taxon>
        <taxon>Dothideomycetes</taxon>
        <taxon>Pleosporomycetidae</taxon>
        <taxon>Mytilinidiales</taxon>
        <taxon>Mytilinidiaceae</taxon>
        <taxon>Mytilinidion</taxon>
    </lineage>
</organism>
<dbReference type="AlphaFoldDB" id="A0A6A6YLL9"/>
<dbReference type="GO" id="GO:0005768">
    <property type="term" value="C:endosome"/>
    <property type="evidence" value="ECO:0007669"/>
    <property type="project" value="TreeGrafter"/>
</dbReference>
<dbReference type="PROSITE" id="PS51180">
    <property type="entry name" value="BRO1"/>
    <property type="match status" value="1"/>
</dbReference>
<proteinExistence type="inferred from homology"/>
<name>A0A6A6YLL9_9PEZI</name>
<dbReference type="Pfam" id="PF13949">
    <property type="entry name" value="ALIX_LYPXL_bnd"/>
    <property type="match status" value="1"/>
</dbReference>
<reference evidence="4 6" key="1">
    <citation type="journal article" date="2020" name="Stud. Mycol.">
        <title>101 Dothideomycetes genomes: a test case for predicting lifestyles and emergence of pathogens.</title>
        <authorList>
            <person name="Haridas S."/>
            <person name="Albert R."/>
            <person name="Binder M."/>
            <person name="Bloem J."/>
            <person name="Labutti K."/>
            <person name="Salamov A."/>
            <person name="Andreopoulos B."/>
            <person name="Baker S."/>
            <person name="Barry K."/>
            <person name="Bills G."/>
            <person name="Bluhm B."/>
            <person name="Cannon C."/>
            <person name="Castanera R."/>
            <person name="Culley D."/>
            <person name="Daum C."/>
            <person name="Ezra D."/>
            <person name="Gonzalez J."/>
            <person name="Henrissat B."/>
            <person name="Kuo A."/>
            <person name="Liang C."/>
            <person name="Lipzen A."/>
            <person name="Lutzoni F."/>
            <person name="Magnuson J."/>
            <person name="Mondo S."/>
            <person name="Nolan M."/>
            <person name="Ohm R."/>
            <person name="Pangilinan J."/>
            <person name="Park H.-J."/>
            <person name="Ramirez L."/>
            <person name="Alfaro M."/>
            <person name="Sun H."/>
            <person name="Tritt A."/>
            <person name="Yoshinaga Y."/>
            <person name="Zwiers L.-H."/>
            <person name="Turgeon B."/>
            <person name="Goodwin S."/>
            <person name="Spatafora J."/>
            <person name="Crous P."/>
            <person name="Grigoriev I."/>
        </authorList>
    </citation>
    <scope>NUCLEOTIDE SEQUENCE</scope>
    <source>
        <strain evidence="4 6">CBS 304.34</strain>
    </source>
</reference>
<evidence type="ECO:0000256" key="1">
    <source>
        <dbReference type="ARBA" id="ARBA00038154"/>
    </source>
</evidence>
<dbReference type="InterPro" id="IPR025304">
    <property type="entry name" value="ALIX_V_dom"/>
</dbReference>
<sequence>MGVSESSIHPERHRIFLPKCYSNILFLPFRRTHTVSLSEAIKQYISTKYDQHPDMFTQDLEAIDKLRSTAAHAQDAHPSNIPKLQTYAAQIVYIGGKFPIDIGVDFSWYPALGYNTNRPISQNNIRFELANIIYNLAALYSQLAMASNRSTSDGLRTAANNFCLGAGVLSYLRTDTIPEMRAPPPDDMDTMTLESIEKLLLAQAQECFWQKAVKDGLKDASISKLAARVSDLYSEAGDFGIGSDAISSEWIHHMTAKHHHFAAAAQYRAACDCLEKRKYGEEVARLRDSLLCVNEALKEQRYINKAVLADLNGLKNRVTEDLKRAEKDNDMIYLIPVPPKSELKTLDRANMVSAKVPKEISESNSMLGDNRPLGRPLFSKLVPYSVHLAASIYEERRDRLINNTIINELEGLTNKIHEVLNSLNLPGSLQALEKPLGLPPGLIAHAEEIRQHDGLNRLHCSVEDTKKLKKSDQAIYHEGCEILRTEAAEDDAVRRKYGTDRWNRLTAEAAAPKLYAQIGEIDGYFKAAVNSDNIVKTKLRENERNIQLLSGPDRDLENFVPSGRKPMINTVVDREAGKLRGCLNELSRLESRRRRKVEALKMKAKQDEINPDLQRETTRLEQEYPMQSIEAVQFEDLFDKRLQMYNVDKEMVQDEQREQQDAIKRIQEANAAFVTARKGDQSTKQREQALQSLENSFFKYKEIISNLDVGRKFYNDLAKIVSRFRDDCRTFAYQRKAEASQLENDIATAMSSMNLQTNSLQQQRHAESQNPQYGANVHAGEPLAAPTPTRAVGPTTGMWTPEVGIRFGGAPAAPAGSRPTAGPPQDGRWDAAKGLKFG</sequence>
<accession>A0A6A6YLL9</accession>
<evidence type="ECO:0000256" key="2">
    <source>
        <dbReference type="SAM" id="MobiDB-lite"/>
    </source>
</evidence>
<dbReference type="Pfam" id="PF03097">
    <property type="entry name" value="BRO1"/>
    <property type="match status" value="1"/>
</dbReference>
<evidence type="ECO:0000313" key="5">
    <source>
        <dbReference type="Proteomes" id="UP000504636"/>
    </source>
</evidence>
<dbReference type="CDD" id="cd09236">
    <property type="entry name" value="V_AnPalA_UmRIM20_like"/>
    <property type="match status" value="1"/>
</dbReference>
<dbReference type="PANTHER" id="PTHR23030">
    <property type="entry name" value="PCD6 INTERACTING PROTEIN-RELATED"/>
    <property type="match status" value="1"/>
</dbReference>
<dbReference type="EMBL" id="MU003701">
    <property type="protein sequence ID" value="KAF2809700.1"/>
    <property type="molecule type" value="Genomic_DNA"/>
</dbReference>
<dbReference type="GeneID" id="54463805"/>
<dbReference type="Gene3D" id="1.20.140.50">
    <property type="entry name" value="alix/aip1 like domains"/>
    <property type="match status" value="1"/>
</dbReference>
<evidence type="ECO:0000313" key="4">
    <source>
        <dbReference type="EMBL" id="KAF2809700.1"/>
    </source>
</evidence>
<comment type="similarity">
    <text evidence="1">Belongs to the palA/RIM20 family.</text>
</comment>
<dbReference type="CDD" id="cd09241">
    <property type="entry name" value="BRO1_ScRim20-like"/>
    <property type="match status" value="1"/>
</dbReference>
<gene>
    <name evidence="4 6" type="ORF">BDZ99DRAFT_488568</name>
</gene>
<dbReference type="SMART" id="SM01041">
    <property type="entry name" value="BRO1"/>
    <property type="match status" value="1"/>
</dbReference>
<evidence type="ECO:0000259" key="3">
    <source>
        <dbReference type="PROSITE" id="PS51180"/>
    </source>
</evidence>
<feature type="compositionally biased region" description="Polar residues" evidence="2">
    <location>
        <begin position="757"/>
        <end position="773"/>
    </location>
</feature>
<feature type="domain" description="BRO1" evidence="3">
    <location>
        <begin position="23"/>
        <end position="416"/>
    </location>
</feature>
<evidence type="ECO:0000313" key="6">
    <source>
        <dbReference type="RefSeq" id="XP_033576664.1"/>
    </source>
</evidence>
<dbReference type="Gene3D" id="1.20.120.560">
    <property type="entry name" value="alix/aip1 in complex with the ypdl late domain"/>
    <property type="match status" value="1"/>
</dbReference>
<dbReference type="OrthoDB" id="64867at2759"/>
<dbReference type="PANTHER" id="PTHR23030:SF39">
    <property type="entry name" value="PROGRAMMED CELL DEATH 6-INTERACTING PROTEIN"/>
    <property type="match status" value="1"/>
</dbReference>
<protein>
    <submittedName>
        <fullName evidence="4 6">BRO1-domain-containing protein</fullName>
    </submittedName>
</protein>
<dbReference type="InterPro" id="IPR038499">
    <property type="entry name" value="BRO1_sf"/>
</dbReference>
<keyword evidence="5" id="KW-1185">Reference proteome</keyword>
<dbReference type="Gene3D" id="1.25.40.280">
    <property type="entry name" value="alix/aip1 like domains"/>
    <property type="match status" value="1"/>
</dbReference>
<feature type="compositionally biased region" description="Low complexity" evidence="2">
    <location>
        <begin position="808"/>
        <end position="824"/>
    </location>
</feature>
<reference evidence="6" key="2">
    <citation type="submission" date="2020-04" db="EMBL/GenBank/DDBJ databases">
        <authorList>
            <consortium name="NCBI Genome Project"/>
        </authorList>
    </citation>
    <scope>NUCLEOTIDE SEQUENCE</scope>
    <source>
        <strain evidence="6">CBS 304.34</strain>
    </source>
</reference>
<feature type="region of interest" description="Disordered" evidence="2">
    <location>
        <begin position="757"/>
        <end position="838"/>
    </location>
</feature>
<dbReference type="Proteomes" id="UP000504636">
    <property type="component" value="Unplaced"/>
</dbReference>